<accession>A0AA36GH75</accession>
<dbReference type="Proteomes" id="UP001177023">
    <property type="component" value="Unassembled WGS sequence"/>
</dbReference>
<dbReference type="InterPro" id="IPR009003">
    <property type="entry name" value="Peptidase_S1_PA"/>
</dbReference>
<protein>
    <recommendedName>
        <fullName evidence="4">Peptidase S1 domain-containing protein</fullName>
    </recommendedName>
</protein>
<comment type="caution">
    <text evidence="5">The sequence shown here is derived from an EMBL/GenBank/DDBJ whole genome shotgun (WGS) entry which is preliminary data.</text>
</comment>
<feature type="signal peptide" evidence="3">
    <location>
        <begin position="1"/>
        <end position="18"/>
    </location>
</feature>
<proteinExistence type="inferred from homology"/>
<evidence type="ECO:0000313" key="6">
    <source>
        <dbReference type="Proteomes" id="UP001177023"/>
    </source>
</evidence>
<dbReference type="EMBL" id="CATQJA010002702">
    <property type="protein sequence ID" value="CAJ0585096.1"/>
    <property type="molecule type" value="Genomic_DNA"/>
</dbReference>
<dbReference type="InterPro" id="IPR051487">
    <property type="entry name" value="Ser/Thr_Proteases_Immune/Dev"/>
</dbReference>
<sequence length="296" mass="32475">MFLAILLFLALLDSFWTSEELPPASSIIGGDKPIVSKYPYSVAIRVNKTVGLGYEILCTGSIIHPKWILTAAHCWYMPPKFKYRYPPRMIQIVVGATSLDKFGPKDRGAQVMVMDTIFISGEFQTDPVMTGDIAIVRLATEIKFGEAGVAPQKIVIPKPASWLKSFELPHHVAGWGSYDPGEKSGGSPDLRHFQAYRLPTAGCNASFMYEMNNKMFCIKARQGTGTCGGDSGAAAATFVTRQGKGFWVQLGVMSQTLDLNCTYDVAAKMLAHDPSQHCNFFKYNSGLDICVDVPPK</sequence>
<dbReference type="GO" id="GO:0006508">
    <property type="term" value="P:proteolysis"/>
    <property type="evidence" value="ECO:0007669"/>
    <property type="project" value="InterPro"/>
</dbReference>
<dbReference type="SMART" id="SM00020">
    <property type="entry name" value="Tryp_SPc"/>
    <property type="match status" value="1"/>
</dbReference>
<dbReference type="Pfam" id="PF00089">
    <property type="entry name" value="Trypsin"/>
    <property type="match status" value="1"/>
</dbReference>
<dbReference type="PROSITE" id="PS00134">
    <property type="entry name" value="TRYPSIN_HIS"/>
    <property type="match status" value="1"/>
</dbReference>
<feature type="domain" description="Peptidase S1" evidence="4">
    <location>
        <begin position="27"/>
        <end position="261"/>
    </location>
</feature>
<dbReference type="SUPFAM" id="SSF50494">
    <property type="entry name" value="Trypsin-like serine proteases"/>
    <property type="match status" value="1"/>
</dbReference>
<dbReference type="PANTHER" id="PTHR24256">
    <property type="entry name" value="TRYPTASE-RELATED"/>
    <property type="match status" value="1"/>
</dbReference>
<evidence type="ECO:0000256" key="3">
    <source>
        <dbReference type="SAM" id="SignalP"/>
    </source>
</evidence>
<reference evidence="5" key="1">
    <citation type="submission" date="2023-06" db="EMBL/GenBank/DDBJ databases">
        <authorList>
            <person name="Delattre M."/>
        </authorList>
    </citation>
    <scope>NUCLEOTIDE SEQUENCE</scope>
    <source>
        <strain evidence="5">AF72</strain>
    </source>
</reference>
<keyword evidence="6" id="KW-1185">Reference proteome</keyword>
<dbReference type="InterPro" id="IPR043504">
    <property type="entry name" value="Peptidase_S1_PA_chymotrypsin"/>
</dbReference>
<dbReference type="PROSITE" id="PS50240">
    <property type="entry name" value="TRYPSIN_DOM"/>
    <property type="match status" value="1"/>
</dbReference>
<dbReference type="InterPro" id="IPR018114">
    <property type="entry name" value="TRYPSIN_HIS"/>
</dbReference>
<evidence type="ECO:0000256" key="2">
    <source>
        <dbReference type="ARBA" id="ARBA00024195"/>
    </source>
</evidence>
<dbReference type="AlphaFoldDB" id="A0AA36GH75"/>
<evidence type="ECO:0000256" key="1">
    <source>
        <dbReference type="ARBA" id="ARBA00023157"/>
    </source>
</evidence>
<name>A0AA36GH75_9BILA</name>
<keyword evidence="3" id="KW-0732">Signal</keyword>
<gene>
    <name evidence="5" type="ORF">MSPICULIGERA_LOCUS23128</name>
</gene>
<dbReference type="InterPro" id="IPR001254">
    <property type="entry name" value="Trypsin_dom"/>
</dbReference>
<feature type="chain" id="PRO_5041389746" description="Peptidase S1 domain-containing protein" evidence="3">
    <location>
        <begin position="19"/>
        <end position="296"/>
    </location>
</feature>
<dbReference type="InterPro" id="IPR001314">
    <property type="entry name" value="Peptidase_S1A"/>
</dbReference>
<dbReference type="GO" id="GO:0004252">
    <property type="term" value="F:serine-type endopeptidase activity"/>
    <property type="evidence" value="ECO:0007669"/>
    <property type="project" value="InterPro"/>
</dbReference>
<keyword evidence="1" id="KW-1015">Disulfide bond</keyword>
<evidence type="ECO:0000259" key="4">
    <source>
        <dbReference type="PROSITE" id="PS50240"/>
    </source>
</evidence>
<feature type="non-terminal residue" evidence="5">
    <location>
        <position position="296"/>
    </location>
</feature>
<dbReference type="PRINTS" id="PR00722">
    <property type="entry name" value="CHYMOTRYPSIN"/>
</dbReference>
<evidence type="ECO:0000313" key="5">
    <source>
        <dbReference type="EMBL" id="CAJ0585096.1"/>
    </source>
</evidence>
<organism evidence="5 6">
    <name type="scientific">Mesorhabditis spiculigera</name>
    <dbReference type="NCBI Taxonomy" id="96644"/>
    <lineage>
        <taxon>Eukaryota</taxon>
        <taxon>Metazoa</taxon>
        <taxon>Ecdysozoa</taxon>
        <taxon>Nematoda</taxon>
        <taxon>Chromadorea</taxon>
        <taxon>Rhabditida</taxon>
        <taxon>Rhabditina</taxon>
        <taxon>Rhabditomorpha</taxon>
        <taxon>Rhabditoidea</taxon>
        <taxon>Rhabditidae</taxon>
        <taxon>Mesorhabditinae</taxon>
        <taxon>Mesorhabditis</taxon>
    </lineage>
</organism>
<dbReference type="Gene3D" id="2.40.10.10">
    <property type="entry name" value="Trypsin-like serine proteases"/>
    <property type="match status" value="1"/>
</dbReference>
<comment type="similarity">
    <text evidence="2">Belongs to the peptidase S1 family. CLIP subfamily.</text>
</comment>